<organism evidence="2 3">
    <name type="scientific">Penicillium malachiteum</name>
    <dbReference type="NCBI Taxonomy" id="1324776"/>
    <lineage>
        <taxon>Eukaryota</taxon>
        <taxon>Fungi</taxon>
        <taxon>Dikarya</taxon>
        <taxon>Ascomycota</taxon>
        <taxon>Pezizomycotina</taxon>
        <taxon>Eurotiomycetes</taxon>
        <taxon>Eurotiomycetidae</taxon>
        <taxon>Eurotiales</taxon>
        <taxon>Aspergillaceae</taxon>
        <taxon>Penicillium</taxon>
    </lineage>
</organism>
<reference evidence="2" key="1">
    <citation type="journal article" date="2023" name="IMA Fungus">
        <title>Comparative genomic study of the Penicillium genus elucidates a diverse pangenome and 15 lateral gene transfer events.</title>
        <authorList>
            <person name="Petersen C."/>
            <person name="Sorensen T."/>
            <person name="Nielsen M.R."/>
            <person name="Sondergaard T.E."/>
            <person name="Sorensen J.L."/>
            <person name="Fitzpatrick D.A."/>
            <person name="Frisvad J.C."/>
            <person name="Nielsen K.L."/>
        </authorList>
    </citation>
    <scope>NUCLEOTIDE SEQUENCE</scope>
    <source>
        <strain evidence="2">IBT 17514</strain>
    </source>
</reference>
<reference evidence="2" key="2">
    <citation type="submission" date="2023-01" db="EMBL/GenBank/DDBJ databases">
        <authorList>
            <person name="Petersen C."/>
        </authorList>
    </citation>
    <scope>NUCLEOTIDE SEQUENCE</scope>
    <source>
        <strain evidence="2">IBT 17514</strain>
    </source>
</reference>
<keyword evidence="1" id="KW-0812">Transmembrane</keyword>
<comment type="caution">
    <text evidence="2">The sequence shown here is derived from an EMBL/GenBank/DDBJ whole genome shotgun (WGS) entry which is preliminary data.</text>
</comment>
<evidence type="ECO:0000313" key="3">
    <source>
        <dbReference type="Proteomes" id="UP001215712"/>
    </source>
</evidence>
<dbReference type="AlphaFoldDB" id="A0AAD6HE72"/>
<protein>
    <submittedName>
        <fullName evidence="2">Uncharacterized protein</fullName>
    </submittedName>
</protein>
<dbReference type="EMBL" id="JAQJAN010000017">
    <property type="protein sequence ID" value="KAJ5709909.1"/>
    <property type="molecule type" value="Genomic_DNA"/>
</dbReference>
<name>A0AAD6HE72_9EURO</name>
<evidence type="ECO:0000313" key="2">
    <source>
        <dbReference type="EMBL" id="KAJ5709909.1"/>
    </source>
</evidence>
<dbReference type="Proteomes" id="UP001215712">
    <property type="component" value="Unassembled WGS sequence"/>
</dbReference>
<keyword evidence="1" id="KW-1133">Transmembrane helix</keyword>
<proteinExistence type="predicted"/>
<feature type="transmembrane region" description="Helical" evidence="1">
    <location>
        <begin position="418"/>
        <end position="441"/>
    </location>
</feature>
<accession>A0AAD6HE72</accession>
<sequence length="679" mass="76828">MGIPGISDDGEIVNDGNYDPFPYRYWGYCRIVRNSFERNRSIVLPSLPDGTLVPFSNIDRLLEPRALLFDTGRKRAKLLMADEWRDWSKQDEKYRIGLENVKEKLSSIQKCPEYVLVAYIGTQFSKNEDLDALEKIGLIAAREAGVPAYWISLSCTPESESPETNDVYRISDIVRGAKSVVIAVGPREGLKLPKDKAEKIKTLVRDWGSRVWTLPEVLLCRNKNMAVYDRQSCLGEDGENETPSVTEIIPKNKFAEYAWGDAKTSRQLIDHFSGNLILSPLQLSSIALNCLFSREKGDKHKGGHTYALMGLLLKRPCVDHEDSEFQAFARLSLANDSDKLLERLMCVLPKKDDQPWYCTDDKYDVNLWDIEPTCQIAGICDNDAILVDGAFGATIHWDKFRKVSTRRRTTPKRVITKVLFHGAPFFGVIGCFTFVISYAIVQMLDRVKHDLSDSSFLKKELFHNFEHKVTMVRVWMYFISALGALLALTAVLTFFCSPYLTRLLYGGKFWGSQAWLFGFEGYANLETIESQIFGGNLQRLRWSAYGSSLSWHEESFSDCEPCDPKKSSSEIAAKIEQAKVNTNRDGMRIFTLVDTDTMTVTLFEAVNPPSVVLLCAAEGGMQRAIACSYEWTTGTCYRETVLRMETPVLAKMSRVPRVKMGIRNTLRASSKNPTEVKEA</sequence>
<feature type="transmembrane region" description="Helical" evidence="1">
    <location>
        <begin position="474"/>
        <end position="495"/>
    </location>
</feature>
<keyword evidence="1" id="KW-0472">Membrane</keyword>
<keyword evidence="3" id="KW-1185">Reference proteome</keyword>
<evidence type="ECO:0000256" key="1">
    <source>
        <dbReference type="SAM" id="Phobius"/>
    </source>
</evidence>
<gene>
    <name evidence="2" type="ORF">N7493_009501</name>
</gene>